<proteinExistence type="predicted"/>
<dbReference type="STRING" id="1122189.SAMN02745165_00867"/>
<dbReference type="SUPFAM" id="SSF48371">
    <property type="entry name" value="ARM repeat"/>
    <property type="match status" value="1"/>
</dbReference>
<evidence type="ECO:0000313" key="1">
    <source>
        <dbReference type="EMBL" id="SHI78477.1"/>
    </source>
</evidence>
<dbReference type="InterPro" id="IPR016024">
    <property type="entry name" value="ARM-type_fold"/>
</dbReference>
<reference evidence="1 2" key="1">
    <citation type="submission" date="2016-11" db="EMBL/GenBank/DDBJ databases">
        <authorList>
            <person name="Jaros S."/>
            <person name="Januszkiewicz K."/>
            <person name="Wedrychowicz H."/>
        </authorList>
    </citation>
    <scope>NUCLEOTIDE SEQUENCE [LARGE SCALE GENOMIC DNA]</scope>
    <source>
        <strain evidence="1 2">DSM 5091</strain>
    </source>
</reference>
<dbReference type="Pfam" id="PF13646">
    <property type="entry name" value="HEAT_2"/>
    <property type="match status" value="1"/>
</dbReference>
<protein>
    <submittedName>
        <fullName evidence="1">HEAT repeats</fullName>
    </submittedName>
</protein>
<dbReference type="Proteomes" id="UP000184171">
    <property type="component" value="Unassembled WGS sequence"/>
</dbReference>
<dbReference type="AlphaFoldDB" id="A0A1M6DYY7"/>
<gene>
    <name evidence="1" type="ORF">SAMN02745165_00867</name>
</gene>
<keyword evidence="2" id="KW-1185">Reference proteome</keyword>
<dbReference type="InterPro" id="IPR011989">
    <property type="entry name" value="ARM-like"/>
</dbReference>
<name>A0A1M6DYY7_MALRU</name>
<sequence length="723" mass="81599">MTAKPTVQNIQVPDSRILAEFLHELNIARRNLTLYPSDHPQVVAAGNKTLNRLERLLCNRKSITIGIAPDALFFEHQWLDKEDPAFRSFAVFFSSLGIASISFADGLTTDQFIRFCQLLRSDRESIENFGGYPMMLEQQRIDKVALVPIDYSAFQASEEEGSTAAELSPDLWEDFLHGLLDDILDLGEDGYHLAPATIAGLLNERISGNSEKLPQESIRSFVSGYLGKDRKNRNKNRADMLGELVSSLSQGLQADFIEEGLSELQADTAAVERFVRHLSPEQLQGNFDPRLQKQLNLSPRLVDLISQMITNTDSETSGTTTPTDSRPLDKNMVRARLDTLFSEETHDSYVPDSYQAALLGMLDAGYSGEFALPQEDREELLRDFEISSSEEQCCGIIFELLDNSIELDDEEALQQNLLDLSRYFLDTGNFAMLQQIYHNWARYLDSGRSQIDLLSEKVLANHTQQTFMQEVLDGIELWGEEKQDAICNYIATVGSGYTEIVIEQLAQAKHYRQRRFWMQVLEALGTDATELLLQSLDDERWYLIRNLLIVIEKNLQPKALKAVNRLTSHPHPKVRQEAIRVLLTCNPATANRILLQELRNTDPDMLAAAIEAAAFSKDRDVLDCLHQLLQQTTESSLGTVKPLLTSLAHIGHPDSLELMKQLLQKRGLLGNRKQKPLQQEIVKSLNDFRLREAKMLLRSIASGKDRQLAALASDQLNRTEASP</sequence>
<dbReference type="EMBL" id="FQZT01000002">
    <property type="protein sequence ID" value="SHI78477.1"/>
    <property type="molecule type" value="Genomic_DNA"/>
</dbReference>
<dbReference type="OrthoDB" id="9766168at2"/>
<dbReference type="Gene3D" id="1.25.10.10">
    <property type="entry name" value="Leucine-rich Repeat Variant"/>
    <property type="match status" value="1"/>
</dbReference>
<organism evidence="1 2">
    <name type="scientific">Malonomonas rubra DSM 5091</name>
    <dbReference type="NCBI Taxonomy" id="1122189"/>
    <lineage>
        <taxon>Bacteria</taxon>
        <taxon>Pseudomonadati</taxon>
        <taxon>Thermodesulfobacteriota</taxon>
        <taxon>Desulfuromonadia</taxon>
        <taxon>Desulfuromonadales</taxon>
        <taxon>Geopsychrobacteraceae</taxon>
        <taxon>Malonomonas</taxon>
    </lineage>
</organism>
<evidence type="ECO:0000313" key="2">
    <source>
        <dbReference type="Proteomes" id="UP000184171"/>
    </source>
</evidence>
<dbReference type="RefSeq" id="WP_072905954.1">
    <property type="nucleotide sequence ID" value="NZ_FQZT01000002.1"/>
</dbReference>
<accession>A0A1M6DYY7</accession>